<dbReference type="NCBIfam" id="NF011465">
    <property type="entry name" value="PRK14886.1-1"/>
    <property type="match status" value="1"/>
</dbReference>
<gene>
    <name evidence="2" type="ORF">E7Z79_03760</name>
</gene>
<comment type="caution">
    <text evidence="2">The sequence shown here is derived from an EMBL/GenBank/DDBJ whole genome shotgun (WGS) entry which is preliminary data.</text>
</comment>
<evidence type="ECO:0000313" key="3">
    <source>
        <dbReference type="Proteomes" id="UP000783037"/>
    </source>
</evidence>
<organism evidence="2 3">
    <name type="scientific">Methanobrevibacter thaueri</name>
    <dbReference type="NCBI Taxonomy" id="190975"/>
    <lineage>
        <taxon>Archaea</taxon>
        <taxon>Methanobacteriati</taxon>
        <taxon>Methanobacteriota</taxon>
        <taxon>Methanomada group</taxon>
        <taxon>Methanobacteria</taxon>
        <taxon>Methanobacteriales</taxon>
        <taxon>Methanobacteriaceae</taxon>
        <taxon>Methanobrevibacter</taxon>
    </lineage>
</organism>
<dbReference type="InterPro" id="IPR036504">
    <property type="entry name" value="CGI121/TPRKB_sf"/>
</dbReference>
<reference evidence="2" key="1">
    <citation type="submission" date="2019-04" db="EMBL/GenBank/DDBJ databases">
        <title>Evolution of Biomass-Degrading Anaerobic Consortia Revealed by Metagenomics.</title>
        <authorList>
            <person name="Peng X."/>
        </authorList>
    </citation>
    <scope>NUCLEOTIDE SEQUENCE</scope>
    <source>
        <strain evidence="2">SIG18</strain>
    </source>
</reference>
<name>A0A8T3V9K0_9EURY</name>
<proteinExistence type="inferred from homology"/>
<dbReference type="EMBL" id="SUTK01000011">
    <property type="protein sequence ID" value="MBE6501540.1"/>
    <property type="molecule type" value="Genomic_DNA"/>
</dbReference>
<dbReference type="InterPro" id="IPR013926">
    <property type="entry name" value="CGI121/TPRKB"/>
</dbReference>
<evidence type="ECO:0008006" key="4">
    <source>
        <dbReference type="Google" id="ProtNLM"/>
    </source>
</evidence>
<dbReference type="AlphaFoldDB" id="A0A8T3V9K0"/>
<comment type="similarity">
    <text evidence="1">Belongs to the CGI121/TPRKB family.</text>
</comment>
<accession>A0A8T3V9K0</accession>
<evidence type="ECO:0000256" key="1">
    <source>
        <dbReference type="ARBA" id="ARBA00005546"/>
    </source>
</evidence>
<dbReference type="Proteomes" id="UP000783037">
    <property type="component" value="Unassembled WGS sequence"/>
</dbReference>
<dbReference type="SUPFAM" id="SSF143870">
    <property type="entry name" value="PF0523-like"/>
    <property type="match status" value="1"/>
</dbReference>
<dbReference type="Pfam" id="PF08617">
    <property type="entry name" value="CGI-121"/>
    <property type="match status" value="1"/>
</dbReference>
<sequence>MDNIQILGFRANIDSVGEVLDEINSIRDDGEIIQLLNADSVVSKNHIIHGVNQAFLAFERGENLANDLSVEIVLRCSAQRQISKAFKILGLKEGNMGLCAILINSKDHTQELSSIFTRDDDVLIPNEENLVEIYKISDDELQNMSIEEIIIDRITKLTVDM</sequence>
<dbReference type="Gene3D" id="3.30.2380.10">
    <property type="entry name" value="CGI121/TPRKB"/>
    <property type="match status" value="1"/>
</dbReference>
<protein>
    <recommendedName>
        <fullName evidence="4">Kinase binding protein CGI-121</fullName>
    </recommendedName>
</protein>
<evidence type="ECO:0000313" key="2">
    <source>
        <dbReference type="EMBL" id="MBE6501540.1"/>
    </source>
</evidence>